<dbReference type="GO" id="GO:0016020">
    <property type="term" value="C:membrane"/>
    <property type="evidence" value="ECO:0007669"/>
    <property type="project" value="UniProtKB-SubCell"/>
</dbReference>
<evidence type="ECO:0000259" key="6">
    <source>
        <dbReference type="Pfam" id="PF04893"/>
    </source>
</evidence>
<reference evidence="7 8" key="1">
    <citation type="submission" date="2016-11" db="EMBL/GenBank/DDBJ databases">
        <title>Paenibacillus species isolates.</title>
        <authorList>
            <person name="Beno S.M."/>
        </authorList>
    </citation>
    <scope>NUCLEOTIDE SEQUENCE [LARGE SCALE GENOMIC DNA]</scope>
    <source>
        <strain evidence="7 8">FSL R5-0378</strain>
    </source>
</reference>
<protein>
    <recommendedName>
        <fullName evidence="6">Yip1 domain-containing protein</fullName>
    </recommendedName>
</protein>
<dbReference type="STRING" id="297318.BK138_21080"/>
<dbReference type="Proteomes" id="UP000187172">
    <property type="component" value="Unassembled WGS sequence"/>
</dbReference>
<dbReference type="InterPro" id="IPR006977">
    <property type="entry name" value="Yip1_dom"/>
</dbReference>
<feature type="transmembrane region" description="Helical" evidence="5">
    <location>
        <begin position="138"/>
        <end position="159"/>
    </location>
</feature>
<feature type="domain" description="Yip1" evidence="6">
    <location>
        <begin position="20"/>
        <end position="186"/>
    </location>
</feature>
<evidence type="ECO:0000256" key="5">
    <source>
        <dbReference type="SAM" id="Phobius"/>
    </source>
</evidence>
<proteinExistence type="predicted"/>
<feature type="transmembrane region" description="Helical" evidence="5">
    <location>
        <begin position="38"/>
        <end position="57"/>
    </location>
</feature>
<dbReference type="RefSeq" id="WP_076172755.1">
    <property type="nucleotide sequence ID" value="NZ_MRTP01000006.1"/>
</dbReference>
<keyword evidence="2 5" id="KW-0812">Transmembrane</keyword>
<feature type="transmembrane region" description="Helical" evidence="5">
    <location>
        <begin position="110"/>
        <end position="132"/>
    </location>
</feature>
<evidence type="ECO:0000313" key="8">
    <source>
        <dbReference type="Proteomes" id="UP000187172"/>
    </source>
</evidence>
<gene>
    <name evidence="7" type="ORF">BK138_21080</name>
</gene>
<keyword evidence="3 5" id="KW-1133">Transmembrane helix</keyword>
<evidence type="ECO:0000256" key="3">
    <source>
        <dbReference type="ARBA" id="ARBA00022989"/>
    </source>
</evidence>
<feature type="transmembrane region" description="Helical" evidence="5">
    <location>
        <begin position="77"/>
        <end position="98"/>
    </location>
</feature>
<evidence type="ECO:0000256" key="1">
    <source>
        <dbReference type="ARBA" id="ARBA00004141"/>
    </source>
</evidence>
<organism evidence="7 8">
    <name type="scientific">Paenibacillus rhizosphaerae</name>
    <dbReference type="NCBI Taxonomy" id="297318"/>
    <lineage>
        <taxon>Bacteria</taxon>
        <taxon>Bacillati</taxon>
        <taxon>Bacillota</taxon>
        <taxon>Bacilli</taxon>
        <taxon>Bacillales</taxon>
        <taxon>Paenibacillaceae</taxon>
        <taxon>Paenibacillus</taxon>
    </lineage>
</organism>
<dbReference type="EMBL" id="MRTP01000006">
    <property type="protein sequence ID" value="OMF52582.1"/>
    <property type="molecule type" value="Genomic_DNA"/>
</dbReference>
<comment type="subcellular location">
    <subcellularLocation>
        <location evidence="1">Membrane</location>
        <topology evidence="1">Multi-pass membrane protein</topology>
    </subcellularLocation>
</comment>
<feature type="transmembrane region" description="Helical" evidence="5">
    <location>
        <begin position="171"/>
        <end position="194"/>
    </location>
</feature>
<comment type="caution">
    <text evidence="7">The sequence shown here is derived from an EMBL/GenBank/DDBJ whole genome shotgun (WGS) entry which is preliminary data.</text>
</comment>
<dbReference type="Pfam" id="PF04893">
    <property type="entry name" value="Yip1"/>
    <property type="match status" value="1"/>
</dbReference>
<keyword evidence="8" id="KW-1185">Reference proteome</keyword>
<evidence type="ECO:0000256" key="2">
    <source>
        <dbReference type="ARBA" id="ARBA00022692"/>
    </source>
</evidence>
<name>A0A1R1ELH4_9BACL</name>
<evidence type="ECO:0000256" key="4">
    <source>
        <dbReference type="ARBA" id="ARBA00023136"/>
    </source>
</evidence>
<evidence type="ECO:0000313" key="7">
    <source>
        <dbReference type="EMBL" id="OMF52582.1"/>
    </source>
</evidence>
<accession>A0A1R1ELH4</accession>
<dbReference type="AlphaFoldDB" id="A0A1R1ELH4"/>
<sequence>MIRTADIKQSGLRSLRLGIAILFHPVDGFEELQKNKHLISAFVLILLTISVRIISIYMTSFHMTSLQPKDANLNLEIIRFVVPLISGVIACYLITAIMDGEAYFSQVLTAMSYALIPYIVFTIPLAAVSLVMSRGELGLYNSINSIIWLWVALLIFIQLKVLNDYTFKKAVGVLLLSIFAFIIFWGTVGLVFALTNHVLQFVREVAVEVRYLLEN</sequence>
<keyword evidence="4 5" id="KW-0472">Membrane</keyword>